<dbReference type="EMBL" id="LNQR01000005">
    <property type="protein sequence ID" value="KWT94501.1"/>
    <property type="molecule type" value="Genomic_DNA"/>
</dbReference>
<feature type="transmembrane region" description="Helical" evidence="9">
    <location>
        <begin position="33"/>
        <end position="58"/>
    </location>
</feature>
<evidence type="ECO:0000256" key="6">
    <source>
        <dbReference type="ARBA" id="ARBA00022989"/>
    </source>
</evidence>
<comment type="subcellular location">
    <subcellularLocation>
        <location evidence="1 9">Cell membrane</location>
        <topology evidence="1 9">Multi-pass membrane protein</topology>
    </subcellularLocation>
</comment>
<evidence type="ECO:0000313" key="11">
    <source>
        <dbReference type="EMBL" id="KWT94501.1"/>
    </source>
</evidence>
<feature type="transmembrane region" description="Helical" evidence="9">
    <location>
        <begin position="152"/>
        <end position="176"/>
    </location>
</feature>
<dbReference type="RefSeq" id="WP_085050765.1">
    <property type="nucleotide sequence ID" value="NZ_LNQR01000005.1"/>
</dbReference>
<protein>
    <recommendedName>
        <fullName evidence="9">Transport permease protein</fullName>
    </recommendedName>
</protein>
<dbReference type="Pfam" id="PF01061">
    <property type="entry name" value="ABC2_membrane"/>
    <property type="match status" value="1"/>
</dbReference>
<keyword evidence="4 9" id="KW-1003">Cell membrane</keyword>
<keyword evidence="12" id="KW-1185">Reference proteome</keyword>
<dbReference type="InterPro" id="IPR047817">
    <property type="entry name" value="ABC2_TM_bact-type"/>
</dbReference>
<dbReference type="Proteomes" id="UP000060487">
    <property type="component" value="Unassembled WGS sequence"/>
</dbReference>
<evidence type="ECO:0000256" key="9">
    <source>
        <dbReference type="RuleBase" id="RU361157"/>
    </source>
</evidence>
<feature type="domain" description="ABC transmembrane type-2" evidence="10">
    <location>
        <begin position="38"/>
        <end position="261"/>
    </location>
</feature>
<evidence type="ECO:0000313" key="12">
    <source>
        <dbReference type="Proteomes" id="UP000060487"/>
    </source>
</evidence>
<dbReference type="PANTHER" id="PTHR30413">
    <property type="entry name" value="INNER MEMBRANE TRANSPORT PERMEASE"/>
    <property type="match status" value="1"/>
</dbReference>
<feature type="transmembrane region" description="Helical" evidence="9">
    <location>
        <begin position="182"/>
        <end position="200"/>
    </location>
</feature>
<sequence length="269" mass="31335">MNILRLIANNCADLVRNREVLIELARRDFKSRYLGSFLGVLWAFVNPAVYIAILWFVFQLGFKAMPTDNVPFILWLIPGIIAWFFISDGIAGATHSILDYSFLVKKVVFRVSVLPIVKIISALYVHLFFLVFLFIVFLVYGFGISIYSLQVLYYLFASLMLVLGISWITSSVAIFFRDAGQIVQMALQFGFWLTPVFWSVKSVPQKYLFLLKLNPLYYIISGYRNSFIYKIWFWETPLLTLYYWVVTAVVLVTGLRLFRKMRPHFADML</sequence>
<evidence type="ECO:0000256" key="8">
    <source>
        <dbReference type="ARBA" id="ARBA00023136"/>
    </source>
</evidence>
<evidence type="ECO:0000256" key="2">
    <source>
        <dbReference type="ARBA" id="ARBA00007783"/>
    </source>
</evidence>
<reference evidence="11 12" key="1">
    <citation type="submission" date="2015-11" db="EMBL/GenBank/DDBJ databases">
        <authorList>
            <person name="Lin W."/>
        </authorList>
    </citation>
    <scope>NUCLEOTIDE SEQUENCE [LARGE SCALE GENOMIC DNA]</scope>
    <source>
        <strain evidence="11 12">HCH-1</strain>
    </source>
</reference>
<keyword evidence="5 9" id="KW-0812">Transmembrane</keyword>
<feature type="transmembrane region" description="Helical" evidence="9">
    <location>
        <begin position="241"/>
        <end position="258"/>
    </location>
</feature>
<comment type="similarity">
    <text evidence="2 9">Belongs to the ABC-2 integral membrane protein family.</text>
</comment>
<evidence type="ECO:0000256" key="3">
    <source>
        <dbReference type="ARBA" id="ARBA00022448"/>
    </source>
</evidence>
<dbReference type="PANTHER" id="PTHR30413:SF10">
    <property type="entry name" value="CAPSULE POLYSACCHARIDE EXPORT INNER-MEMBRANE PROTEIN CTRC"/>
    <property type="match status" value="1"/>
</dbReference>
<evidence type="ECO:0000256" key="1">
    <source>
        <dbReference type="ARBA" id="ARBA00004651"/>
    </source>
</evidence>
<keyword evidence="3 9" id="KW-0813">Transport</keyword>
<dbReference type="PROSITE" id="PS51012">
    <property type="entry name" value="ABC_TM2"/>
    <property type="match status" value="1"/>
</dbReference>
<keyword evidence="7" id="KW-0625">Polysaccharide transport</keyword>
<keyword evidence="8 9" id="KW-0472">Membrane</keyword>
<evidence type="ECO:0000256" key="7">
    <source>
        <dbReference type="ARBA" id="ARBA00023047"/>
    </source>
</evidence>
<evidence type="ECO:0000256" key="4">
    <source>
        <dbReference type="ARBA" id="ARBA00022475"/>
    </source>
</evidence>
<keyword evidence="7" id="KW-0762">Sugar transport</keyword>
<dbReference type="InterPro" id="IPR013525">
    <property type="entry name" value="ABC2_TM"/>
</dbReference>
<proteinExistence type="inferred from homology"/>
<gene>
    <name evidence="11" type="ORF">ASN18_0231</name>
</gene>
<evidence type="ECO:0000256" key="5">
    <source>
        <dbReference type="ARBA" id="ARBA00022692"/>
    </source>
</evidence>
<feature type="transmembrane region" description="Helical" evidence="9">
    <location>
        <begin position="113"/>
        <end position="140"/>
    </location>
</feature>
<accession>A0ABR5SJF0</accession>
<keyword evidence="6 9" id="KW-1133">Transmembrane helix</keyword>
<comment type="caution">
    <text evidence="11">The sequence shown here is derived from an EMBL/GenBank/DDBJ whole genome shotgun (WGS) entry which is preliminary data.</text>
</comment>
<feature type="transmembrane region" description="Helical" evidence="9">
    <location>
        <begin position="70"/>
        <end position="93"/>
    </location>
</feature>
<name>A0ABR5SJF0_9BACT</name>
<organism evidence="11 12">
    <name type="scientific">Candidatus Magnetominusculus xianensis</name>
    <dbReference type="NCBI Taxonomy" id="1748249"/>
    <lineage>
        <taxon>Bacteria</taxon>
        <taxon>Pseudomonadati</taxon>
        <taxon>Nitrospirota</taxon>
        <taxon>Nitrospiria</taxon>
        <taxon>Nitrospirales</taxon>
        <taxon>Nitrospiraceae</taxon>
        <taxon>Candidatus Magnetominusculus</taxon>
    </lineage>
</organism>
<evidence type="ECO:0000259" key="10">
    <source>
        <dbReference type="PROSITE" id="PS51012"/>
    </source>
</evidence>